<dbReference type="AlphaFoldDB" id="A0AAI9XBB6"/>
<sequence>MLVYSYCAIQDYQGRDLTSVTTQTMDRPRRIPTPNHEQLELLMQLRLRAIELSFLRDMALRGAAHHMGYFEALMHANESSDILVLLTLELIIANLLHRLINLWAEEQADAEIERELWHQVTE</sequence>
<protein>
    <submittedName>
        <fullName evidence="1">Uncharacterized protein</fullName>
    </submittedName>
</protein>
<reference evidence="1" key="1">
    <citation type="submission" date="2015-06" db="EMBL/GenBank/DDBJ databases">
        <authorList>
            <person name="Nguyen H."/>
        </authorList>
    </citation>
    <scope>NUCLEOTIDE SEQUENCE</scope>
    <source>
        <strain evidence="1">DAOM 180753</strain>
    </source>
</reference>
<dbReference type="Proteomes" id="UP001227192">
    <property type="component" value="Unassembled WGS sequence"/>
</dbReference>
<keyword evidence="2" id="KW-1185">Reference proteome</keyword>
<name>A0AAI9XBB6_PENTH</name>
<reference evidence="1" key="2">
    <citation type="journal article" date="2016" name="Fungal Biol.">
        <title>Ochratoxin A production by Penicillium thymicola.</title>
        <authorList>
            <person name="Nguyen H.D.T."/>
            <person name="McMullin D.R."/>
            <person name="Ponomareva E."/>
            <person name="Riley R."/>
            <person name="Pomraning K.R."/>
            <person name="Baker S.E."/>
            <person name="Seifert K.A."/>
        </authorList>
    </citation>
    <scope>NUCLEOTIDE SEQUENCE</scope>
    <source>
        <strain evidence="1">DAOM 180753</strain>
    </source>
</reference>
<proteinExistence type="predicted"/>
<organism evidence="1 2">
    <name type="scientific">Penicillium thymicola</name>
    <dbReference type="NCBI Taxonomy" id="293382"/>
    <lineage>
        <taxon>Eukaryota</taxon>
        <taxon>Fungi</taxon>
        <taxon>Dikarya</taxon>
        <taxon>Ascomycota</taxon>
        <taxon>Pezizomycotina</taxon>
        <taxon>Eurotiomycetes</taxon>
        <taxon>Eurotiomycetidae</taxon>
        <taxon>Eurotiales</taxon>
        <taxon>Aspergillaceae</taxon>
        <taxon>Penicillium</taxon>
    </lineage>
</organism>
<dbReference type="EMBL" id="LACB01000050">
    <property type="protein sequence ID" value="KAJ9490692.1"/>
    <property type="molecule type" value="Genomic_DNA"/>
</dbReference>
<evidence type="ECO:0000313" key="2">
    <source>
        <dbReference type="Proteomes" id="UP001227192"/>
    </source>
</evidence>
<evidence type="ECO:0000313" key="1">
    <source>
        <dbReference type="EMBL" id="KAJ9490692.1"/>
    </source>
</evidence>
<comment type="caution">
    <text evidence="1">The sequence shown here is derived from an EMBL/GenBank/DDBJ whole genome shotgun (WGS) entry which is preliminary data.</text>
</comment>
<gene>
    <name evidence="1" type="ORF">VN97_g2565</name>
</gene>
<accession>A0AAI9XBB6</accession>